<dbReference type="PANTHER" id="PTHR31642">
    <property type="entry name" value="TRICHOTHECENE 3-O-ACETYLTRANSFERASE"/>
    <property type="match status" value="1"/>
</dbReference>
<dbReference type="Pfam" id="PF02458">
    <property type="entry name" value="Transferase"/>
    <property type="match status" value="1"/>
</dbReference>
<name>A0AA38ZQZ3_VITRO</name>
<organism evidence="2 3">
    <name type="scientific">Vitis rotundifolia</name>
    <name type="common">Muscadine grape</name>
    <dbReference type="NCBI Taxonomy" id="103349"/>
    <lineage>
        <taxon>Eukaryota</taxon>
        <taxon>Viridiplantae</taxon>
        <taxon>Streptophyta</taxon>
        <taxon>Embryophyta</taxon>
        <taxon>Tracheophyta</taxon>
        <taxon>Spermatophyta</taxon>
        <taxon>Magnoliopsida</taxon>
        <taxon>eudicotyledons</taxon>
        <taxon>Gunneridae</taxon>
        <taxon>Pentapetalae</taxon>
        <taxon>rosids</taxon>
        <taxon>Vitales</taxon>
        <taxon>Vitaceae</taxon>
        <taxon>Viteae</taxon>
        <taxon>Vitis</taxon>
    </lineage>
</organism>
<dbReference type="GO" id="GO:0016747">
    <property type="term" value="F:acyltransferase activity, transferring groups other than amino-acyl groups"/>
    <property type="evidence" value="ECO:0007669"/>
    <property type="project" value="TreeGrafter"/>
</dbReference>
<accession>A0AA38ZQZ3</accession>
<proteinExistence type="inferred from homology"/>
<comment type="caution">
    <text evidence="2">The sequence shown here is derived from an EMBL/GenBank/DDBJ whole genome shotgun (WGS) entry which is preliminary data.</text>
</comment>
<gene>
    <name evidence="2" type="ORF">PVL29_012063</name>
</gene>
<dbReference type="PANTHER" id="PTHR31642:SF266">
    <property type="entry name" value="HXXXD-TYPE ACYL-TRANSFERASE FAMILY PROTEIN"/>
    <property type="match status" value="1"/>
</dbReference>
<keyword evidence="3" id="KW-1185">Reference proteome</keyword>
<protein>
    <submittedName>
        <fullName evidence="2">Uncharacterized protein</fullName>
    </submittedName>
</protein>
<dbReference type="InterPro" id="IPR023213">
    <property type="entry name" value="CAT-like_dom_sf"/>
</dbReference>
<dbReference type="AlphaFoldDB" id="A0AA38ZQZ3"/>
<dbReference type="Gene3D" id="3.30.559.10">
    <property type="entry name" value="Chloramphenicol acetyltransferase-like domain"/>
    <property type="match status" value="2"/>
</dbReference>
<dbReference type="EMBL" id="JARBHA010000009">
    <property type="protein sequence ID" value="KAJ9693162.1"/>
    <property type="molecule type" value="Genomic_DNA"/>
</dbReference>
<evidence type="ECO:0000256" key="1">
    <source>
        <dbReference type="ARBA" id="ARBA00009861"/>
    </source>
</evidence>
<reference evidence="2 3" key="1">
    <citation type="journal article" date="2023" name="BMC Biotechnol.">
        <title>Vitis rotundifolia cv Carlos genome sequencing.</title>
        <authorList>
            <person name="Huff M."/>
            <person name="Hulse-Kemp A."/>
            <person name="Scheffler B."/>
            <person name="Youngblood R."/>
            <person name="Simpson S."/>
            <person name="Babiker E."/>
            <person name="Staton M."/>
        </authorList>
    </citation>
    <scope>NUCLEOTIDE SEQUENCE [LARGE SCALE GENOMIC DNA]</scope>
    <source>
        <tissue evidence="2">Leaf</tissue>
    </source>
</reference>
<dbReference type="InterPro" id="IPR050317">
    <property type="entry name" value="Plant_Fungal_Acyltransferase"/>
</dbReference>
<comment type="similarity">
    <text evidence="1">Belongs to the plant acyltransferase family.</text>
</comment>
<evidence type="ECO:0000313" key="3">
    <source>
        <dbReference type="Proteomes" id="UP001168098"/>
    </source>
</evidence>
<evidence type="ECO:0000313" key="2">
    <source>
        <dbReference type="EMBL" id="KAJ9693162.1"/>
    </source>
</evidence>
<dbReference type="Proteomes" id="UP001168098">
    <property type="component" value="Unassembled WGS sequence"/>
</dbReference>
<sequence>MGGGGDFMVTVSRKEVVAAALPVQEYWLPQSNLDLLLPPVDVGVFFCYKKPHGSGNGGDELRFGSMVRVVKEALAQALVSYYAFAGEVVSNSVGEPELLCNNRGVDFTEAYADVQLQDLNLYNPDDSIESKLVPKKKNGVLSVQVTELKCGGAVVGCTFDHRIADAYSANLFLVSWAEMAQSKPLSVIPSFRRSLLNPRRPGSYHPSLDEMYVPISALPPPKAPQPGADHLISRLYYVSAEQLSLLQTLASSGGIRKRTKLESLSAFLWKMVAKSAVMENANKKICKMGIVVDGRGRVSSGDEDKTALMASYFGNVLSIPFGEKIIGDLKEQPLSWVADAVHDYLERAVTKEHFLGLIDWVEAHRPEPALAKIYCSGSSDGPAFVVSSGQRFPASKVDFGWGRPALGSYHFPWGGDAGYVMPMPSPARDGDWVVYMHLQNGQIELIESQGAHIFRPLTSDYLKLADFPRLS</sequence>